<keyword evidence="6 7" id="KW-0472">Membrane</keyword>
<feature type="transmembrane region" description="Helical" evidence="7">
    <location>
        <begin position="12"/>
        <end position="31"/>
    </location>
</feature>
<evidence type="ECO:0000256" key="2">
    <source>
        <dbReference type="ARBA" id="ARBA00008488"/>
    </source>
</evidence>
<evidence type="ECO:0000256" key="1">
    <source>
        <dbReference type="ARBA" id="ARBA00004651"/>
    </source>
</evidence>
<comment type="similarity">
    <text evidence="2">Belongs to the UPF0073 (Hly-III) family.</text>
</comment>
<keyword evidence="5 7" id="KW-1133">Transmembrane helix</keyword>
<feature type="transmembrane region" description="Helical" evidence="7">
    <location>
        <begin position="155"/>
        <end position="174"/>
    </location>
</feature>
<dbReference type="PANTHER" id="PTHR20855">
    <property type="entry name" value="ADIPOR/PROGESTIN RECEPTOR-RELATED"/>
    <property type="match status" value="1"/>
</dbReference>
<comment type="subcellular location">
    <subcellularLocation>
        <location evidence="1">Cell membrane</location>
        <topology evidence="1">Multi-pass membrane protein</topology>
    </subcellularLocation>
</comment>
<proteinExistence type="inferred from homology"/>
<accession>A0ABT3X2Q8</accession>
<dbReference type="NCBIfam" id="TIGR01065">
    <property type="entry name" value="hlyIII"/>
    <property type="match status" value="1"/>
</dbReference>
<reference evidence="8 9" key="1">
    <citation type="submission" date="2022-11" db="EMBL/GenBank/DDBJ databases">
        <title>Study of microbial diversity in lake waters.</title>
        <authorList>
            <person name="Zhang J."/>
        </authorList>
    </citation>
    <scope>NUCLEOTIDE SEQUENCE [LARGE SCALE GENOMIC DNA]</scope>
    <source>
        <strain evidence="8 9">DT12</strain>
    </source>
</reference>
<keyword evidence="9" id="KW-1185">Reference proteome</keyword>
<dbReference type="Pfam" id="PF03006">
    <property type="entry name" value="HlyIII"/>
    <property type="match status" value="1"/>
</dbReference>
<feature type="transmembrane region" description="Helical" evidence="7">
    <location>
        <begin position="43"/>
        <end position="63"/>
    </location>
</feature>
<dbReference type="RefSeq" id="WP_267151501.1">
    <property type="nucleotide sequence ID" value="NZ_JAPMLT010000004.1"/>
</dbReference>
<keyword evidence="4 7" id="KW-0812">Transmembrane</keyword>
<dbReference type="InterPro" id="IPR004254">
    <property type="entry name" value="AdipoR/HlyIII-related"/>
</dbReference>
<evidence type="ECO:0000256" key="5">
    <source>
        <dbReference type="ARBA" id="ARBA00022989"/>
    </source>
</evidence>
<evidence type="ECO:0000313" key="9">
    <source>
        <dbReference type="Proteomes" id="UP001208017"/>
    </source>
</evidence>
<evidence type="ECO:0000256" key="7">
    <source>
        <dbReference type="SAM" id="Phobius"/>
    </source>
</evidence>
<protein>
    <submittedName>
        <fullName evidence="8">Hemolysin III family protein</fullName>
    </submittedName>
</protein>
<feature type="transmembrane region" description="Helical" evidence="7">
    <location>
        <begin position="129"/>
        <end position="149"/>
    </location>
</feature>
<evidence type="ECO:0000313" key="8">
    <source>
        <dbReference type="EMBL" id="MCX7570252.1"/>
    </source>
</evidence>
<sequence length="212" mass="23775">MRFLRFKEPVNTWTHLITCLFAVVGMIVLLVESSGVGKTVAMVVYGISMIVLFLASSLYHAVYTTPKKELWLRKFDHVSIFLLIAGTYTPVFAFALDGTWRVTMLTLVWSLAAVGMILKLFFMGMPRSVSTIFYVGLGWIAVVPFVKLIDTMPTGALVLMVLGGVAYTIGAIIYGTKKFDFFPNRFGHHEIFHLWVSAGAVLHFFMVEQYIA</sequence>
<dbReference type="PANTHER" id="PTHR20855:SF3">
    <property type="entry name" value="LD03007P"/>
    <property type="match status" value="1"/>
</dbReference>
<dbReference type="EMBL" id="JAPMLT010000004">
    <property type="protein sequence ID" value="MCX7570252.1"/>
    <property type="molecule type" value="Genomic_DNA"/>
</dbReference>
<dbReference type="InterPro" id="IPR005744">
    <property type="entry name" value="Hy-lIII"/>
</dbReference>
<organism evidence="8 9">
    <name type="scientific">Tumebacillus lacus</name>
    <dbReference type="NCBI Taxonomy" id="2995335"/>
    <lineage>
        <taxon>Bacteria</taxon>
        <taxon>Bacillati</taxon>
        <taxon>Bacillota</taxon>
        <taxon>Bacilli</taxon>
        <taxon>Bacillales</taxon>
        <taxon>Alicyclobacillaceae</taxon>
        <taxon>Tumebacillus</taxon>
    </lineage>
</organism>
<gene>
    <name evidence="8" type="ORF">OS242_09785</name>
</gene>
<comment type="caution">
    <text evidence="8">The sequence shown here is derived from an EMBL/GenBank/DDBJ whole genome shotgun (WGS) entry which is preliminary data.</text>
</comment>
<keyword evidence="3" id="KW-1003">Cell membrane</keyword>
<feature type="transmembrane region" description="Helical" evidence="7">
    <location>
        <begin position="75"/>
        <end position="96"/>
    </location>
</feature>
<evidence type="ECO:0000256" key="3">
    <source>
        <dbReference type="ARBA" id="ARBA00022475"/>
    </source>
</evidence>
<evidence type="ECO:0000256" key="4">
    <source>
        <dbReference type="ARBA" id="ARBA00022692"/>
    </source>
</evidence>
<evidence type="ECO:0000256" key="6">
    <source>
        <dbReference type="ARBA" id="ARBA00023136"/>
    </source>
</evidence>
<dbReference type="Proteomes" id="UP001208017">
    <property type="component" value="Unassembled WGS sequence"/>
</dbReference>
<name>A0ABT3X2Q8_9BACL</name>
<feature type="transmembrane region" description="Helical" evidence="7">
    <location>
        <begin position="102"/>
        <end position="122"/>
    </location>
</feature>